<evidence type="ECO:0000313" key="2">
    <source>
        <dbReference type="Proteomes" id="UP001165064"/>
    </source>
</evidence>
<protein>
    <submittedName>
        <fullName evidence="1">Unnamed protein product</fullName>
    </submittedName>
</protein>
<comment type="caution">
    <text evidence="1">The sequence shown here is derived from an EMBL/GenBank/DDBJ whole genome shotgun (WGS) entry which is preliminary data.</text>
</comment>
<proteinExistence type="predicted"/>
<dbReference type="EMBL" id="BSXS01004855">
    <property type="protein sequence ID" value="GME83595.1"/>
    <property type="molecule type" value="Genomic_DNA"/>
</dbReference>
<gene>
    <name evidence="1" type="ORF">Amon02_000627700</name>
</gene>
<organism evidence="1 2">
    <name type="scientific">Ambrosiozyma monospora</name>
    <name type="common">Yeast</name>
    <name type="synonym">Endomycopsis monosporus</name>
    <dbReference type="NCBI Taxonomy" id="43982"/>
    <lineage>
        <taxon>Eukaryota</taxon>
        <taxon>Fungi</taxon>
        <taxon>Dikarya</taxon>
        <taxon>Ascomycota</taxon>
        <taxon>Saccharomycotina</taxon>
        <taxon>Pichiomycetes</taxon>
        <taxon>Pichiales</taxon>
        <taxon>Pichiaceae</taxon>
        <taxon>Ambrosiozyma</taxon>
    </lineage>
</organism>
<name>A0ACB5T909_AMBMO</name>
<keyword evidence="2" id="KW-1185">Reference proteome</keyword>
<evidence type="ECO:0000313" key="1">
    <source>
        <dbReference type="EMBL" id="GME83595.1"/>
    </source>
</evidence>
<dbReference type="Proteomes" id="UP001165064">
    <property type="component" value="Unassembled WGS sequence"/>
</dbReference>
<reference evidence="1" key="1">
    <citation type="submission" date="2023-04" db="EMBL/GenBank/DDBJ databases">
        <title>Ambrosiozyma monospora NBRC 10751.</title>
        <authorList>
            <person name="Ichikawa N."/>
            <person name="Sato H."/>
            <person name="Tonouchi N."/>
        </authorList>
    </citation>
    <scope>NUCLEOTIDE SEQUENCE</scope>
    <source>
        <strain evidence="1">NBRC 10751</strain>
    </source>
</reference>
<accession>A0ACB5T909</accession>
<sequence length="225" mass="24543">MSSSVEQKNSQTHELNELISESSSDPNYPQQYNNVPVDHYDEGNVDLWTYLKVLVPNPLKTGLHYLRTLFPILGWIAHYPVTPYWVYSDFVAGVTVAIVMVPQSMSYAQIATLAPQYGLYSSFTGVLIYAFFATSKDVSIGPVAVMSMEVGKIITEMNEKYPGVYEGHVIGTTLALLCGAIALGIGLLRLGFLLELIPLPAVLAFMSGSAMNIMAGQVPALMELA</sequence>